<dbReference type="Gene3D" id="2.20.25.240">
    <property type="match status" value="1"/>
</dbReference>
<dbReference type="Proteomes" id="UP001516400">
    <property type="component" value="Unassembled WGS sequence"/>
</dbReference>
<accession>A0ABD2NEZ3</accession>
<reference evidence="5 6" key="1">
    <citation type="journal article" date="2021" name="BMC Biol.">
        <title>Horizontally acquired antibacterial genes associated with adaptive radiation of ladybird beetles.</title>
        <authorList>
            <person name="Li H.S."/>
            <person name="Tang X.F."/>
            <person name="Huang Y.H."/>
            <person name="Xu Z.Y."/>
            <person name="Chen M.L."/>
            <person name="Du X.Y."/>
            <person name="Qiu B.Y."/>
            <person name="Chen P.T."/>
            <person name="Zhang W."/>
            <person name="Slipinski A."/>
            <person name="Escalona H.E."/>
            <person name="Waterhouse R.M."/>
            <person name="Zwick A."/>
            <person name="Pang H."/>
        </authorList>
    </citation>
    <scope>NUCLEOTIDE SEQUENCE [LARGE SCALE GENOMIC DNA]</scope>
    <source>
        <strain evidence="5">SYSU2018</strain>
    </source>
</reference>
<evidence type="ECO:0000313" key="6">
    <source>
        <dbReference type="Proteomes" id="UP001516400"/>
    </source>
</evidence>
<dbReference type="Pfam" id="PF04500">
    <property type="entry name" value="FLYWCH"/>
    <property type="match status" value="1"/>
</dbReference>
<feature type="domain" description="FLYWCH-type" evidence="4">
    <location>
        <begin position="52"/>
        <end position="107"/>
    </location>
</feature>
<evidence type="ECO:0000256" key="1">
    <source>
        <dbReference type="ARBA" id="ARBA00022723"/>
    </source>
</evidence>
<evidence type="ECO:0000256" key="2">
    <source>
        <dbReference type="ARBA" id="ARBA00022771"/>
    </source>
</evidence>
<keyword evidence="6" id="KW-1185">Reference proteome</keyword>
<sequence>MHRKYCHVSENCAIITGYCKNVILSRQLIIPDETNLIIESNTFSGVVYFAQGKKYPILILDNFEFSIEHKYAQRTTWRCKYKGRRNCRARVQTFAKTLKIMQQNHSHEPTFEGDLSNMVKTIVNIEIKSDLSV</sequence>
<gene>
    <name evidence="5" type="ORF">HHI36_012689</name>
</gene>
<dbReference type="InterPro" id="IPR007588">
    <property type="entry name" value="Znf_FLYWCH"/>
</dbReference>
<dbReference type="AlphaFoldDB" id="A0ABD2NEZ3"/>
<keyword evidence="2" id="KW-0863">Zinc-finger</keyword>
<evidence type="ECO:0000256" key="3">
    <source>
        <dbReference type="ARBA" id="ARBA00022833"/>
    </source>
</evidence>
<dbReference type="GO" id="GO:0008270">
    <property type="term" value="F:zinc ion binding"/>
    <property type="evidence" value="ECO:0007669"/>
    <property type="project" value="UniProtKB-KW"/>
</dbReference>
<evidence type="ECO:0000313" key="5">
    <source>
        <dbReference type="EMBL" id="KAL3277338.1"/>
    </source>
</evidence>
<proteinExistence type="predicted"/>
<name>A0ABD2NEZ3_9CUCU</name>
<evidence type="ECO:0000259" key="4">
    <source>
        <dbReference type="Pfam" id="PF04500"/>
    </source>
</evidence>
<comment type="caution">
    <text evidence="5">The sequence shown here is derived from an EMBL/GenBank/DDBJ whole genome shotgun (WGS) entry which is preliminary data.</text>
</comment>
<dbReference type="EMBL" id="JABFTP020000103">
    <property type="protein sequence ID" value="KAL3277338.1"/>
    <property type="molecule type" value="Genomic_DNA"/>
</dbReference>
<organism evidence="5 6">
    <name type="scientific">Cryptolaemus montrouzieri</name>
    <dbReference type="NCBI Taxonomy" id="559131"/>
    <lineage>
        <taxon>Eukaryota</taxon>
        <taxon>Metazoa</taxon>
        <taxon>Ecdysozoa</taxon>
        <taxon>Arthropoda</taxon>
        <taxon>Hexapoda</taxon>
        <taxon>Insecta</taxon>
        <taxon>Pterygota</taxon>
        <taxon>Neoptera</taxon>
        <taxon>Endopterygota</taxon>
        <taxon>Coleoptera</taxon>
        <taxon>Polyphaga</taxon>
        <taxon>Cucujiformia</taxon>
        <taxon>Coccinelloidea</taxon>
        <taxon>Coccinellidae</taxon>
        <taxon>Scymninae</taxon>
        <taxon>Scymnini</taxon>
        <taxon>Cryptolaemus</taxon>
    </lineage>
</organism>
<keyword evidence="1" id="KW-0479">Metal-binding</keyword>
<protein>
    <recommendedName>
        <fullName evidence="4">FLYWCH-type domain-containing protein</fullName>
    </recommendedName>
</protein>
<keyword evidence="3" id="KW-0862">Zinc</keyword>